<sequence>MQESVFITYNPNSDNEKNIALDLYKKGKQNGYFIYLPERNNYFSRISQQTKLNIDSANWFVIFSTSQLSETVKDEIEYAFNSKKDSNIIVIYSKHFGKNIDFPNNKPIEMFIDDYNLNSIEQFKRDLFEKIKPVRSIKEKEGASGLEILLGVGAALLLLGALTSDKKK</sequence>
<evidence type="ECO:0000256" key="1">
    <source>
        <dbReference type="SAM" id="Phobius"/>
    </source>
</evidence>
<keyword evidence="1" id="KW-0472">Membrane</keyword>
<protein>
    <recommendedName>
        <fullName evidence="4">TIR domain-containing protein</fullName>
    </recommendedName>
</protein>
<evidence type="ECO:0008006" key="4">
    <source>
        <dbReference type="Google" id="ProtNLM"/>
    </source>
</evidence>
<dbReference type="AlphaFoldDB" id="A0A7Y3R942"/>
<keyword evidence="3" id="KW-1185">Reference proteome</keyword>
<keyword evidence="1" id="KW-1133">Transmembrane helix</keyword>
<organism evidence="2 3">
    <name type="scientific">Flavobacterium rivulicola</name>
    <dbReference type="NCBI Taxonomy" id="2732161"/>
    <lineage>
        <taxon>Bacteria</taxon>
        <taxon>Pseudomonadati</taxon>
        <taxon>Bacteroidota</taxon>
        <taxon>Flavobacteriia</taxon>
        <taxon>Flavobacteriales</taxon>
        <taxon>Flavobacteriaceae</taxon>
        <taxon>Flavobacterium</taxon>
    </lineage>
</organism>
<dbReference type="Proteomes" id="UP000536509">
    <property type="component" value="Unassembled WGS sequence"/>
</dbReference>
<gene>
    <name evidence="2" type="ORF">HKT18_05380</name>
</gene>
<accession>A0A7Y3R942</accession>
<name>A0A7Y3R942_9FLAO</name>
<dbReference type="RefSeq" id="WP_171221833.1">
    <property type="nucleotide sequence ID" value="NZ_CP121446.1"/>
</dbReference>
<evidence type="ECO:0000313" key="3">
    <source>
        <dbReference type="Proteomes" id="UP000536509"/>
    </source>
</evidence>
<comment type="caution">
    <text evidence="2">The sequence shown here is derived from an EMBL/GenBank/DDBJ whole genome shotgun (WGS) entry which is preliminary data.</text>
</comment>
<keyword evidence="1" id="KW-0812">Transmembrane</keyword>
<feature type="transmembrane region" description="Helical" evidence="1">
    <location>
        <begin position="142"/>
        <end position="162"/>
    </location>
</feature>
<reference evidence="2 3" key="1">
    <citation type="submission" date="2020-05" db="EMBL/GenBank/DDBJ databases">
        <title>Draft genome of Flavobacterium sp. IMCC34852.</title>
        <authorList>
            <person name="Song J."/>
            <person name="Cho J.-C."/>
        </authorList>
    </citation>
    <scope>NUCLEOTIDE SEQUENCE [LARGE SCALE GENOMIC DNA]</scope>
    <source>
        <strain evidence="2 3">IMCC34852</strain>
    </source>
</reference>
<proteinExistence type="predicted"/>
<evidence type="ECO:0000313" key="2">
    <source>
        <dbReference type="EMBL" id="NNT71647.1"/>
    </source>
</evidence>
<dbReference type="EMBL" id="JABEVX010000002">
    <property type="protein sequence ID" value="NNT71647.1"/>
    <property type="molecule type" value="Genomic_DNA"/>
</dbReference>